<accession>A0A7L5DQ80</accession>
<keyword evidence="1" id="KW-0732">Signal</keyword>
<sequence length="183" mass="20610">MKTLFRFPLPTLIGCFLISFSTVNAQMVVDNLQKEGVEMNPNADRDIKIATDFIKAVVIDEDQAKARTMVIPGFKAYGPAMADSSMIDETMQGWQRTYVNQKNRKVVVRPLSFRVKTGPYKGDWVSIWGDYTFTESGKTITFPYTYLMMIINGKIAGARIYHDTASIMTQLGYKVTPPDVATK</sequence>
<dbReference type="AlphaFoldDB" id="A0A7L5DQ80"/>
<dbReference type="RefSeq" id="WP_169550139.1">
    <property type="nucleotide sequence ID" value="NZ_CP051677.1"/>
</dbReference>
<dbReference type="InterPro" id="IPR032710">
    <property type="entry name" value="NTF2-like_dom_sf"/>
</dbReference>
<organism evidence="2 3">
    <name type="scientific">Spirosoma rhododendri</name>
    <dbReference type="NCBI Taxonomy" id="2728024"/>
    <lineage>
        <taxon>Bacteria</taxon>
        <taxon>Pseudomonadati</taxon>
        <taxon>Bacteroidota</taxon>
        <taxon>Cytophagia</taxon>
        <taxon>Cytophagales</taxon>
        <taxon>Cytophagaceae</taxon>
        <taxon>Spirosoma</taxon>
    </lineage>
</organism>
<dbReference type="Proteomes" id="UP000501128">
    <property type="component" value="Chromosome"/>
</dbReference>
<keyword evidence="3" id="KW-1185">Reference proteome</keyword>
<name>A0A7L5DQ80_9BACT</name>
<dbReference type="KEGG" id="srho:HH216_06985"/>
<dbReference type="SUPFAM" id="SSF54427">
    <property type="entry name" value="NTF2-like"/>
    <property type="match status" value="1"/>
</dbReference>
<dbReference type="Gene3D" id="3.10.450.50">
    <property type="match status" value="1"/>
</dbReference>
<feature type="signal peptide" evidence="1">
    <location>
        <begin position="1"/>
        <end position="25"/>
    </location>
</feature>
<reference evidence="2 3" key="1">
    <citation type="submission" date="2020-04" db="EMBL/GenBank/DDBJ databases">
        <title>Genome sequencing of novel species.</title>
        <authorList>
            <person name="Heo J."/>
            <person name="Kim S.-J."/>
            <person name="Kim J.-S."/>
            <person name="Hong S.-B."/>
            <person name="Kwon S.-W."/>
        </authorList>
    </citation>
    <scope>NUCLEOTIDE SEQUENCE [LARGE SCALE GENOMIC DNA]</scope>
    <source>
        <strain evidence="2 3">CJU-R4</strain>
    </source>
</reference>
<feature type="chain" id="PRO_5029883321" evidence="1">
    <location>
        <begin position="26"/>
        <end position="183"/>
    </location>
</feature>
<protein>
    <submittedName>
        <fullName evidence="2">Ester cyclase</fullName>
    </submittedName>
</protein>
<evidence type="ECO:0000313" key="2">
    <source>
        <dbReference type="EMBL" id="QJD78197.1"/>
    </source>
</evidence>
<evidence type="ECO:0000256" key="1">
    <source>
        <dbReference type="SAM" id="SignalP"/>
    </source>
</evidence>
<evidence type="ECO:0000313" key="3">
    <source>
        <dbReference type="Proteomes" id="UP000501128"/>
    </source>
</evidence>
<dbReference type="EMBL" id="CP051677">
    <property type="protein sequence ID" value="QJD78197.1"/>
    <property type="molecule type" value="Genomic_DNA"/>
</dbReference>
<proteinExistence type="predicted"/>
<gene>
    <name evidence="2" type="ORF">HH216_06985</name>
</gene>